<dbReference type="EMBL" id="JAMXLY010000051">
    <property type="protein sequence ID" value="MCO6026353.1"/>
    <property type="molecule type" value="Genomic_DNA"/>
</dbReference>
<dbReference type="GO" id="GO:0016787">
    <property type="term" value="F:hydrolase activity"/>
    <property type="evidence" value="ECO:0007669"/>
    <property type="project" value="UniProtKB-KW"/>
</dbReference>
<comment type="similarity">
    <text evidence="3">Belongs to the glycosyl hydrolase 130 family.</text>
</comment>
<evidence type="ECO:0000256" key="3">
    <source>
        <dbReference type="ARBA" id="ARBA00024356"/>
    </source>
</evidence>
<accession>A0ABT1C158</accession>
<dbReference type="InterPro" id="IPR007184">
    <property type="entry name" value="Mannoside_phosphorylase"/>
</dbReference>
<reference evidence="4 5" key="1">
    <citation type="submission" date="2022-06" db="EMBL/GenBank/DDBJ databases">
        <title>A taxonomic note on the genus Prevotella: Description of four novel genera and emended description of the genera Hallella and Xylanibacter.</title>
        <authorList>
            <person name="Hitch T.C.A."/>
        </authorList>
    </citation>
    <scope>NUCLEOTIDE SEQUENCE [LARGE SCALE GENOMIC DNA]</scope>
    <source>
        <strain evidence="4 5">DSM 100619</strain>
    </source>
</reference>
<evidence type="ECO:0000313" key="4">
    <source>
        <dbReference type="EMBL" id="MCO6026353.1"/>
    </source>
</evidence>
<dbReference type="PANTHER" id="PTHR34106">
    <property type="entry name" value="GLYCOSIDASE"/>
    <property type="match status" value="1"/>
</dbReference>
<dbReference type="PIRSF" id="PIRSF016202">
    <property type="entry name" value="PH1107"/>
    <property type="match status" value="1"/>
</dbReference>
<dbReference type="CDD" id="cd18610">
    <property type="entry name" value="GH130_BT3780-like"/>
    <property type="match status" value="1"/>
</dbReference>
<dbReference type="InterPro" id="IPR023296">
    <property type="entry name" value="Glyco_hydro_beta-prop_sf"/>
</dbReference>
<gene>
    <name evidence="4" type="ORF">NG821_10980</name>
</gene>
<protein>
    <submittedName>
        <fullName evidence="4">Glycoside hydrolase family 130 protein</fullName>
    </submittedName>
</protein>
<evidence type="ECO:0000256" key="1">
    <source>
        <dbReference type="ARBA" id="ARBA00022676"/>
    </source>
</evidence>
<keyword evidence="2" id="KW-0808">Transferase</keyword>
<keyword evidence="1" id="KW-0328">Glycosyltransferase</keyword>
<dbReference type="Gene3D" id="2.115.10.20">
    <property type="entry name" value="Glycosyl hydrolase domain, family 43"/>
    <property type="match status" value="1"/>
</dbReference>
<keyword evidence="5" id="KW-1185">Reference proteome</keyword>
<dbReference type="SUPFAM" id="SSF75005">
    <property type="entry name" value="Arabinanase/levansucrase/invertase"/>
    <property type="match status" value="1"/>
</dbReference>
<sequence>MTTKNHLILLLFSLLFFPTINVLGQSFNEKVTNSKKTWMLGPFRRPSGVNPIISPLESQFFCPMNQKMIKWEEGATFNPAAVLKDGKVVVLYRAEDNTVIGIGKRTSRIGYAESENGVNVSRQGTPVLYPEKDKFTSLDWHGGCEDPRVVVTQSGLYVMLYTGWNRDNPKGESNTPRLCVATSRDLKHWTKHGLAFGKANGGKFKYLECKSASIVTKVQNGKIIVAKVKGHYFMYWGEKAVCAAYSDDLINWTPLLDKQGNLLKLVIPRKGYFDSQLTECGPPALMTKDGIVLIYNGKNSSTGDGDPNYPKGTYAAGQILFDKDNPCKMIDRLDYPFFWPEEDFEKSGQYPDGTVFTEGLVYKKGTFFLYYGCADSFVAVAKFAK</sequence>
<dbReference type="Proteomes" id="UP001204015">
    <property type="component" value="Unassembled WGS sequence"/>
</dbReference>
<evidence type="ECO:0000313" key="5">
    <source>
        <dbReference type="Proteomes" id="UP001204015"/>
    </source>
</evidence>
<organism evidence="4 5">
    <name type="scientific">Segatella cerevisiae</name>
    <dbReference type="NCBI Taxonomy" id="2053716"/>
    <lineage>
        <taxon>Bacteria</taxon>
        <taxon>Pseudomonadati</taxon>
        <taxon>Bacteroidota</taxon>
        <taxon>Bacteroidia</taxon>
        <taxon>Bacteroidales</taxon>
        <taxon>Prevotellaceae</taxon>
        <taxon>Segatella</taxon>
    </lineage>
</organism>
<keyword evidence="4" id="KW-0378">Hydrolase</keyword>
<dbReference type="RefSeq" id="WP_252761708.1">
    <property type="nucleotide sequence ID" value="NZ_JAMXLY010000051.1"/>
</dbReference>
<dbReference type="PANTHER" id="PTHR34106:SF5">
    <property type="entry name" value="GLYCOSIDASE"/>
    <property type="match status" value="1"/>
</dbReference>
<name>A0ABT1C158_9BACT</name>
<proteinExistence type="inferred from homology"/>
<dbReference type="Pfam" id="PF04041">
    <property type="entry name" value="Glyco_hydro_130"/>
    <property type="match status" value="1"/>
</dbReference>
<comment type="caution">
    <text evidence="4">The sequence shown here is derived from an EMBL/GenBank/DDBJ whole genome shotgun (WGS) entry which is preliminary data.</text>
</comment>
<evidence type="ECO:0000256" key="2">
    <source>
        <dbReference type="ARBA" id="ARBA00022679"/>
    </source>
</evidence>